<dbReference type="EMBL" id="SHNN01000002">
    <property type="protein sequence ID" value="MCX2981661.1"/>
    <property type="molecule type" value="Genomic_DNA"/>
</dbReference>
<keyword evidence="2" id="KW-1185">Reference proteome</keyword>
<dbReference type="PANTHER" id="PTHR35175:SF1">
    <property type="entry name" value="OXIDOREDUCTASE"/>
    <property type="match status" value="1"/>
</dbReference>
<organism evidence="1 2">
    <name type="scientific">Candidatus Litorirhabdus singularis</name>
    <dbReference type="NCBI Taxonomy" id="2518993"/>
    <lineage>
        <taxon>Bacteria</taxon>
        <taxon>Pseudomonadati</taxon>
        <taxon>Pseudomonadota</taxon>
        <taxon>Gammaproteobacteria</taxon>
        <taxon>Cellvibrionales</taxon>
        <taxon>Halieaceae</taxon>
        <taxon>Candidatus Litorirhabdus</taxon>
    </lineage>
</organism>
<accession>A0ABT3TIS7</accession>
<evidence type="ECO:0000313" key="2">
    <source>
        <dbReference type="Proteomes" id="UP001143362"/>
    </source>
</evidence>
<proteinExistence type="predicted"/>
<sequence>MNEIRVKTPCIGVCSTGIGDRVCRGCKRFAHEVIDWNSYDNQQKTLIDQRLTDFLSRCVANKLQVVDPLLLERQLQAQMIDFPRHKDHFCWAYALLKAGGGQIEKPLDYGLLIDAEFRNVSLKQLRLIIDDEFFILSDAYYERYVDATRTA</sequence>
<name>A0ABT3TIS7_9GAMM</name>
<comment type="caution">
    <text evidence="1">The sequence shown here is derived from an EMBL/GenBank/DDBJ whole genome shotgun (WGS) entry which is preliminary data.</text>
</comment>
<dbReference type="Pfam" id="PF06945">
    <property type="entry name" value="DUF1289"/>
    <property type="match status" value="1"/>
</dbReference>
<dbReference type="RefSeq" id="WP_279245659.1">
    <property type="nucleotide sequence ID" value="NZ_SHNN01000002.1"/>
</dbReference>
<dbReference type="PANTHER" id="PTHR35175">
    <property type="entry name" value="DUF1289 DOMAIN-CONTAINING PROTEIN"/>
    <property type="match status" value="1"/>
</dbReference>
<protein>
    <submittedName>
        <fullName evidence="1">DUF1289 domain-containing protein</fullName>
    </submittedName>
</protein>
<dbReference type="Proteomes" id="UP001143362">
    <property type="component" value="Unassembled WGS sequence"/>
</dbReference>
<gene>
    <name evidence="1" type="ORF">EYC98_12400</name>
</gene>
<evidence type="ECO:0000313" key="1">
    <source>
        <dbReference type="EMBL" id="MCX2981661.1"/>
    </source>
</evidence>
<reference evidence="1" key="1">
    <citation type="submission" date="2019-02" db="EMBL/GenBank/DDBJ databases">
        <authorList>
            <person name="Li S.-H."/>
        </authorList>
    </citation>
    <scope>NUCLEOTIDE SEQUENCE</scope>
    <source>
        <strain evidence="1">IMCC14734</strain>
    </source>
</reference>
<dbReference type="InterPro" id="IPR010710">
    <property type="entry name" value="DUF1289"/>
</dbReference>